<dbReference type="Proteomes" id="UP000828048">
    <property type="component" value="Chromosome 12"/>
</dbReference>
<comment type="caution">
    <text evidence="1">The sequence shown here is derived from an EMBL/GenBank/DDBJ whole genome shotgun (WGS) entry which is preliminary data.</text>
</comment>
<organism evidence="1 2">
    <name type="scientific">Vaccinium darrowii</name>
    <dbReference type="NCBI Taxonomy" id="229202"/>
    <lineage>
        <taxon>Eukaryota</taxon>
        <taxon>Viridiplantae</taxon>
        <taxon>Streptophyta</taxon>
        <taxon>Embryophyta</taxon>
        <taxon>Tracheophyta</taxon>
        <taxon>Spermatophyta</taxon>
        <taxon>Magnoliopsida</taxon>
        <taxon>eudicotyledons</taxon>
        <taxon>Gunneridae</taxon>
        <taxon>Pentapetalae</taxon>
        <taxon>asterids</taxon>
        <taxon>Ericales</taxon>
        <taxon>Ericaceae</taxon>
        <taxon>Vaccinioideae</taxon>
        <taxon>Vaccinieae</taxon>
        <taxon>Vaccinium</taxon>
    </lineage>
</organism>
<sequence>MRAVSSTYHQKIKYPGADGIECVRGNQKVADLCFNMVLKKSPRAELVQTVEVPDQSTLEDVGGDPTKKMVEGLKKIQVQEDDAEKYFLIGETLSELEEGNLVTFLKDHIDVFAWTPQEMPGIDPEVICHHLNVDPQHKPVVQKARRSAPQHADAVIEEVKRLLEADAIREVNYPDWLANTVVVKKKNRKWRVCVDFTSLNKACPKDSFPLPRIDQLVDATSGYERMSFLDAYRGYHQIAMYKPDQEKTSFISPRGLYCYKVMPFGLRNDGATYQRLVTKMFKEQLGKTMEVYIDMVVKSKLKLDHLADLKLTFNILRRYKLKLNASKCAFGVSSGKFLGHLVTKRGIEANPDQITALQGLQSPWTTKEVQRLTGMAAALNRFISKSSDRCRPFFQLLKKRGGYEWGAEQEQAFQELKIYLSSPPLLSTPEAGERLILYLAVSDHAVSSVLLRIKGTEQAPIYFVSKTLLEAETRYLPLEKLVYALIVASRKLPHYFLQHPITVFTEYPLRALLRKADFSGRISKWSIELSQFDLDYHPRTAIKGQVLADFIAEFAPTVAPPPPILHEREQISNPEQPTIMADLEPDEWKLYVDGSACHKGSGVGIVLFSPDGLVLEQALRLGFSATNNVAEYEALIVGLKSALELKVNKLRIFCDSQLVVNQLSGEYATKSERMAAYSEAAKDLLDKFYKVHIQQISSGQNAHADSLACLGSAVETEYRRTVVVDYMSEPSIGRAVEIVMETDFGPSWMDPIVAYLLDGTLPEDKREAHKIKTKAVRFWLSPEGKLYRKSFLGPYLLCVHPSLVQKFLHEIHAGTCGGHTGGRSIAHRAISQGYWWPYMQEDAKAFVKTCKKCQRFSPLIRAPAEDLLPLTSPWPFAQWGLDIVGPLPMATGKRKFLLIGTDYFTKWIEGEALAKITEAMVERFVWNKIITRFGIPYSIISDNGSQFGKKFKAFCAQYGIRNYYSTLAYPQSNGQAEASNKTILKSLKKRLEKKKGKWPDELPAVLWAYRTTPRRSTGETPYSLAYGTEAVIPLEVGLPTIRTTLVESGGNNKALAEQLDLAEEKRERALITLAAYQEQLRRSYNKKVQPREFKVGDLVLRKVLANTKVSSDGKLGPNWEGPYKIVGIASIGAYRLADLDGDPVPRPWNVQNLRKFFQ</sequence>
<accession>A0ACB7ZA99</accession>
<proteinExistence type="predicted"/>
<evidence type="ECO:0000313" key="1">
    <source>
        <dbReference type="EMBL" id="KAH7862353.1"/>
    </source>
</evidence>
<gene>
    <name evidence="1" type="ORF">Vadar_003617</name>
</gene>
<reference evidence="1 2" key="1">
    <citation type="journal article" date="2021" name="Hortic Res">
        <title>High-quality reference genome and annotation aids understanding of berry development for evergreen blueberry (Vaccinium darrowii).</title>
        <authorList>
            <person name="Yu J."/>
            <person name="Hulse-Kemp A.M."/>
            <person name="Babiker E."/>
            <person name="Staton M."/>
        </authorList>
    </citation>
    <scope>NUCLEOTIDE SEQUENCE [LARGE SCALE GENOMIC DNA]</scope>
    <source>
        <strain evidence="2">cv. NJ 8807/NJ 8810</strain>
        <tissue evidence="1">Young leaf</tissue>
    </source>
</reference>
<keyword evidence="2" id="KW-1185">Reference proteome</keyword>
<evidence type="ECO:0000313" key="2">
    <source>
        <dbReference type="Proteomes" id="UP000828048"/>
    </source>
</evidence>
<dbReference type="EMBL" id="CM037162">
    <property type="protein sequence ID" value="KAH7862353.1"/>
    <property type="molecule type" value="Genomic_DNA"/>
</dbReference>
<protein>
    <submittedName>
        <fullName evidence="1">Uncharacterized protein</fullName>
    </submittedName>
</protein>
<name>A0ACB7ZA99_9ERIC</name>